<accession>A0A2G8RZ33</accession>
<dbReference type="InterPro" id="IPR032675">
    <property type="entry name" value="LRR_dom_sf"/>
</dbReference>
<keyword evidence="2" id="KW-1185">Reference proteome</keyword>
<dbReference type="Proteomes" id="UP000230002">
    <property type="component" value="Unassembled WGS sequence"/>
</dbReference>
<evidence type="ECO:0000313" key="2">
    <source>
        <dbReference type="Proteomes" id="UP000230002"/>
    </source>
</evidence>
<proteinExistence type="predicted"/>
<organism evidence="1 2">
    <name type="scientific">Ganoderma sinense ZZ0214-1</name>
    <dbReference type="NCBI Taxonomy" id="1077348"/>
    <lineage>
        <taxon>Eukaryota</taxon>
        <taxon>Fungi</taxon>
        <taxon>Dikarya</taxon>
        <taxon>Basidiomycota</taxon>
        <taxon>Agaricomycotina</taxon>
        <taxon>Agaricomycetes</taxon>
        <taxon>Polyporales</taxon>
        <taxon>Polyporaceae</taxon>
        <taxon>Ganoderma</taxon>
    </lineage>
</organism>
<name>A0A2G8RZ33_9APHY</name>
<evidence type="ECO:0008006" key="3">
    <source>
        <dbReference type="Google" id="ProtNLM"/>
    </source>
</evidence>
<gene>
    <name evidence="1" type="ORF">GSI_12336</name>
</gene>
<dbReference type="Gene3D" id="3.80.10.10">
    <property type="entry name" value="Ribonuclease Inhibitor"/>
    <property type="match status" value="1"/>
</dbReference>
<evidence type="ECO:0000313" key="1">
    <source>
        <dbReference type="EMBL" id="PIL26578.1"/>
    </source>
</evidence>
<dbReference type="EMBL" id="AYKW01000045">
    <property type="protein sequence ID" value="PIL26578.1"/>
    <property type="molecule type" value="Genomic_DNA"/>
</dbReference>
<dbReference type="OrthoDB" id="2758786at2759"/>
<sequence length="511" mass="55710">MFEKQVADAFGLVLAKRKSIEKLTIAFDGQQAAAVEAFVKAIGAEVTLLSLLPNNSLDKVRWDFAQDSFPRLDRLVLSCVIPVPVPGASLLSLTHLYLHDVLESFSDVDRSEKPWTFAHRFLAACPNLETLRTVDSFEYPLEYLDLHNDYDDLPVVTLPRLHHLSVEGQALDTSTALGTLRLPTLSTFDITAFPGRDPYDCDFYVIPQNVSESLPPIRRSRSLSFIAGGRANDLSLRGGPGPGPNSTFSNDSESDCQWSITLPDLAATHARSDLLGLPCCIRYTCARFLARLPHLVVPSILVRLELHVADGLPIPALGDLARFFEDMTRLRTLVIGSDKLIARVLEAFEAEAESRVCPQLEELELCLGEGPTRAEVGPLVEFVARTVGAWVRGGGMKLQTLTLLVRMGSDADGEDLGPRSGSDAAPDVVVDVVGQRGGFQVDDGAGSAHDSELAYLKLWCDLSATLKSEGSESVGEVRLKMVDCAACNVEYKPVDSVEFDDGVLSEDVTYY</sequence>
<protein>
    <recommendedName>
        <fullName evidence="3">F-box domain-containing protein</fullName>
    </recommendedName>
</protein>
<reference evidence="1 2" key="1">
    <citation type="journal article" date="2015" name="Sci. Rep.">
        <title>Chromosome-level genome map provides insights into diverse defense mechanisms in the medicinal fungus Ganoderma sinense.</title>
        <authorList>
            <person name="Zhu Y."/>
            <person name="Xu J."/>
            <person name="Sun C."/>
            <person name="Zhou S."/>
            <person name="Xu H."/>
            <person name="Nelson D.R."/>
            <person name="Qian J."/>
            <person name="Song J."/>
            <person name="Luo H."/>
            <person name="Xiang L."/>
            <person name="Li Y."/>
            <person name="Xu Z."/>
            <person name="Ji A."/>
            <person name="Wang L."/>
            <person name="Lu S."/>
            <person name="Hayward A."/>
            <person name="Sun W."/>
            <person name="Li X."/>
            <person name="Schwartz D.C."/>
            <person name="Wang Y."/>
            <person name="Chen S."/>
        </authorList>
    </citation>
    <scope>NUCLEOTIDE SEQUENCE [LARGE SCALE GENOMIC DNA]</scope>
    <source>
        <strain evidence="1 2">ZZ0214-1</strain>
    </source>
</reference>
<comment type="caution">
    <text evidence="1">The sequence shown here is derived from an EMBL/GenBank/DDBJ whole genome shotgun (WGS) entry which is preliminary data.</text>
</comment>
<dbReference type="AlphaFoldDB" id="A0A2G8RZ33"/>